<dbReference type="Proteomes" id="UP001221757">
    <property type="component" value="Unassembled WGS sequence"/>
</dbReference>
<keyword evidence="3" id="KW-1185">Reference proteome</keyword>
<dbReference type="AlphaFoldDB" id="A0AAD7C2N7"/>
<dbReference type="EMBL" id="JARKIE010000461">
    <property type="protein sequence ID" value="KAJ7637222.1"/>
    <property type="molecule type" value="Genomic_DNA"/>
</dbReference>
<organism evidence="2 3">
    <name type="scientific">Mycena rosella</name>
    <name type="common">Pink bonnet</name>
    <name type="synonym">Agaricus rosellus</name>
    <dbReference type="NCBI Taxonomy" id="1033263"/>
    <lineage>
        <taxon>Eukaryota</taxon>
        <taxon>Fungi</taxon>
        <taxon>Dikarya</taxon>
        <taxon>Basidiomycota</taxon>
        <taxon>Agaricomycotina</taxon>
        <taxon>Agaricomycetes</taxon>
        <taxon>Agaricomycetidae</taxon>
        <taxon>Agaricales</taxon>
        <taxon>Marasmiineae</taxon>
        <taxon>Mycenaceae</taxon>
        <taxon>Mycena</taxon>
    </lineage>
</organism>
<feature type="region of interest" description="Disordered" evidence="1">
    <location>
        <begin position="82"/>
        <end position="109"/>
    </location>
</feature>
<comment type="caution">
    <text evidence="2">The sequence shown here is derived from an EMBL/GenBank/DDBJ whole genome shotgun (WGS) entry which is preliminary data.</text>
</comment>
<evidence type="ECO:0000256" key="1">
    <source>
        <dbReference type="SAM" id="MobiDB-lite"/>
    </source>
</evidence>
<sequence>MCTGQPSPQQMGLLDHRRLHTPPYAYGWIVSYGQLVEAATKIFGCAPQTLQGLFVNARWKTLRHADTYGGALHSRPSTINVQPHSCTLPPTGRGSGSNPPFRKTRSGTCRECSGNPRAVQQDAMWFRVDMDAVPDDYDYKFEDFVGCGHFMGL</sequence>
<proteinExistence type="predicted"/>
<gene>
    <name evidence="2" type="ORF">B0H17DRAFT_1339595</name>
</gene>
<evidence type="ECO:0000313" key="2">
    <source>
        <dbReference type="EMBL" id="KAJ7637222.1"/>
    </source>
</evidence>
<protein>
    <submittedName>
        <fullName evidence="2">Uncharacterized protein</fullName>
    </submittedName>
</protein>
<reference evidence="2" key="1">
    <citation type="submission" date="2023-03" db="EMBL/GenBank/DDBJ databases">
        <title>Massive genome expansion in bonnet fungi (Mycena s.s.) driven by repeated elements and novel gene families across ecological guilds.</title>
        <authorList>
            <consortium name="Lawrence Berkeley National Laboratory"/>
            <person name="Harder C.B."/>
            <person name="Miyauchi S."/>
            <person name="Viragh M."/>
            <person name="Kuo A."/>
            <person name="Thoen E."/>
            <person name="Andreopoulos B."/>
            <person name="Lu D."/>
            <person name="Skrede I."/>
            <person name="Drula E."/>
            <person name="Henrissat B."/>
            <person name="Morin E."/>
            <person name="Kohler A."/>
            <person name="Barry K."/>
            <person name="LaButti K."/>
            <person name="Morin E."/>
            <person name="Salamov A."/>
            <person name="Lipzen A."/>
            <person name="Mereny Z."/>
            <person name="Hegedus B."/>
            <person name="Baldrian P."/>
            <person name="Stursova M."/>
            <person name="Weitz H."/>
            <person name="Taylor A."/>
            <person name="Grigoriev I.V."/>
            <person name="Nagy L.G."/>
            <person name="Martin F."/>
            <person name="Kauserud H."/>
        </authorList>
    </citation>
    <scope>NUCLEOTIDE SEQUENCE</scope>
    <source>
        <strain evidence="2">CBHHK067</strain>
    </source>
</reference>
<evidence type="ECO:0000313" key="3">
    <source>
        <dbReference type="Proteomes" id="UP001221757"/>
    </source>
</evidence>
<name>A0AAD7C2N7_MYCRO</name>
<accession>A0AAD7C2N7</accession>